<dbReference type="AlphaFoldDB" id="A0A6A6QGE7"/>
<keyword evidence="2" id="KW-1185">Reference proteome</keyword>
<reference evidence="1" key="1">
    <citation type="journal article" date="2020" name="Stud. Mycol.">
        <title>101 Dothideomycetes genomes: a test case for predicting lifestyles and emergence of pathogens.</title>
        <authorList>
            <person name="Haridas S."/>
            <person name="Albert R."/>
            <person name="Binder M."/>
            <person name="Bloem J."/>
            <person name="Labutti K."/>
            <person name="Salamov A."/>
            <person name="Andreopoulos B."/>
            <person name="Baker S."/>
            <person name="Barry K."/>
            <person name="Bills G."/>
            <person name="Bluhm B."/>
            <person name="Cannon C."/>
            <person name="Castanera R."/>
            <person name="Culley D."/>
            <person name="Daum C."/>
            <person name="Ezra D."/>
            <person name="Gonzalez J."/>
            <person name="Henrissat B."/>
            <person name="Kuo A."/>
            <person name="Liang C."/>
            <person name="Lipzen A."/>
            <person name="Lutzoni F."/>
            <person name="Magnuson J."/>
            <person name="Mondo S."/>
            <person name="Nolan M."/>
            <person name="Ohm R."/>
            <person name="Pangilinan J."/>
            <person name="Park H.-J."/>
            <person name="Ramirez L."/>
            <person name="Alfaro M."/>
            <person name="Sun H."/>
            <person name="Tritt A."/>
            <person name="Yoshinaga Y."/>
            <person name="Zwiers L.-H."/>
            <person name="Turgeon B."/>
            <person name="Goodwin S."/>
            <person name="Spatafora J."/>
            <person name="Crous P."/>
            <person name="Grigoriev I."/>
        </authorList>
    </citation>
    <scope>NUCLEOTIDE SEQUENCE</scope>
    <source>
        <strain evidence="1">CBS 269.34</strain>
    </source>
</reference>
<evidence type="ECO:0000313" key="1">
    <source>
        <dbReference type="EMBL" id="KAF2491189.1"/>
    </source>
</evidence>
<organism evidence="1 2">
    <name type="scientific">Lophium mytilinum</name>
    <dbReference type="NCBI Taxonomy" id="390894"/>
    <lineage>
        <taxon>Eukaryota</taxon>
        <taxon>Fungi</taxon>
        <taxon>Dikarya</taxon>
        <taxon>Ascomycota</taxon>
        <taxon>Pezizomycotina</taxon>
        <taxon>Dothideomycetes</taxon>
        <taxon>Pleosporomycetidae</taxon>
        <taxon>Mytilinidiales</taxon>
        <taxon>Mytilinidiaceae</taxon>
        <taxon>Lophium</taxon>
    </lineage>
</organism>
<protein>
    <submittedName>
        <fullName evidence="1">Uncharacterized protein</fullName>
    </submittedName>
</protein>
<gene>
    <name evidence="1" type="ORF">BU16DRAFT_566105</name>
</gene>
<dbReference type="Proteomes" id="UP000799750">
    <property type="component" value="Unassembled WGS sequence"/>
</dbReference>
<name>A0A6A6QGE7_9PEZI</name>
<sequence length="193" mass="21292">MSTMLPPPPPLPLLELAEPRVLQLAAEKRTLSLDQLAVFVAAPATKAQTTVKVAYSVRDWESVAAALAPFEALDSPAVDELDLTLYTSSNVWQEWTRWVKSNPDAAPAAIAALANGAGVNVCRIIITVRDVGGDASYAAGRRTAYYEYEPFVRDPGDPESPDVWCLLESFEHVPKKQRRDETLWGRPRLFGRE</sequence>
<dbReference type="EMBL" id="MU004196">
    <property type="protein sequence ID" value="KAF2491189.1"/>
    <property type="molecule type" value="Genomic_DNA"/>
</dbReference>
<proteinExistence type="predicted"/>
<evidence type="ECO:0000313" key="2">
    <source>
        <dbReference type="Proteomes" id="UP000799750"/>
    </source>
</evidence>
<accession>A0A6A6QGE7</accession>